<dbReference type="Proteomes" id="UP001596060">
    <property type="component" value="Unassembled WGS sequence"/>
</dbReference>
<gene>
    <name evidence="1" type="ORF">ACFPN9_06420</name>
</gene>
<proteinExistence type="predicted"/>
<comment type="caution">
    <text evidence="1">The sequence shown here is derived from an EMBL/GenBank/DDBJ whole genome shotgun (WGS) entry which is preliminary data.</text>
</comment>
<dbReference type="EMBL" id="JBHSLU010000009">
    <property type="protein sequence ID" value="MFC5504891.1"/>
    <property type="molecule type" value="Genomic_DNA"/>
</dbReference>
<keyword evidence="2" id="KW-1185">Reference proteome</keyword>
<protein>
    <submittedName>
        <fullName evidence="1">Uncharacterized protein</fullName>
    </submittedName>
</protein>
<name>A0ABW0NWP0_9HYPH</name>
<evidence type="ECO:0000313" key="2">
    <source>
        <dbReference type="Proteomes" id="UP001596060"/>
    </source>
</evidence>
<organism evidence="1 2">
    <name type="scientific">Bosea massiliensis</name>
    <dbReference type="NCBI Taxonomy" id="151419"/>
    <lineage>
        <taxon>Bacteria</taxon>
        <taxon>Pseudomonadati</taxon>
        <taxon>Pseudomonadota</taxon>
        <taxon>Alphaproteobacteria</taxon>
        <taxon>Hyphomicrobiales</taxon>
        <taxon>Boseaceae</taxon>
        <taxon>Bosea</taxon>
    </lineage>
</organism>
<sequence>MTKSDGNFERRWTGRKIARIAFMRAKGWSYRQIAVELGDGTMHETIGRVCRKWGLPVTRRGERMLLCTMSHREASLVAKEARKKKLDTSAWIGRVAGAAARGKLFDAIVDEE</sequence>
<accession>A0ABW0NWP0</accession>
<reference evidence="2" key="1">
    <citation type="journal article" date="2019" name="Int. J. Syst. Evol. Microbiol.">
        <title>The Global Catalogue of Microorganisms (GCM) 10K type strain sequencing project: providing services to taxonomists for standard genome sequencing and annotation.</title>
        <authorList>
            <consortium name="The Broad Institute Genomics Platform"/>
            <consortium name="The Broad Institute Genome Sequencing Center for Infectious Disease"/>
            <person name="Wu L."/>
            <person name="Ma J."/>
        </authorList>
    </citation>
    <scope>NUCLEOTIDE SEQUENCE [LARGE SCALE GENOMIC DNA]</scope>
    <source>
        <strain evidence="2">CCUG 43117</strain>
    </source>
</reference>
<dbReference type="RefSeq" id="WP_377815982.1">
    <property type="nucleotide sequence ID" value="NZ_JBHSLU010000009.1"/>
</dbReference>
<evidence type="ECO:0000313" key="1">
    <source>
        <dbReference type="EMBL" id="MFC5504891.1"/>
    </source>
</evidence>